<dbReference type="SUPFAM" id="SSF49723">
    <property type="entry name" value="Lipase/lipooxygenase domain (PLAT/LH2 domain)"/>
    <property type="match status" value="2"/>
</dbReference>
<dbReference type="PANTHER" id="PTHR45901:SF3">
    <property type="entry name" value="LIPOXYGENASE HOMOLOGY DOMAIN-CONTAINING PROTEIN 1"/>
    <property type="match status" value="1"/>
</dbReference>
<dbReference type="InterPro" id="IPR036392">
    <property type="entry name" value="PLAT/LH2_dom_sf"/>
</dbReference>
<dbReference type="InterPro" id="IPR001024">
    <property type="entry name" value="PLAT/LH2_dom"/>
</dbReference>
<comment type="caution">
    <text evidence="1">Lacks conserved residue(s) required for the propagation of feature annotation.</text>
</comment>
<dbReference type="Gene3D" id="2.40.180.10">
    <property type="entry name" value="Catalase core domain"/>
    <property type="match status" value="2"/>
</dbReference>
<sequence length="224" mass="25629">LKTLQSWLFECKNWLSLEHGDFKIARDLIAVNLHRKMREFELTVTTGSKNMAGTDASVYVTFSGNKGNSPKIKLIAQNSSKVFQRKSVDKFLVRFQDIGEIKTLRIEHDGKGLASGWFLENVVMKDVKDLTIVYYFLLHGWLAKDIGDGRLWREIPSKKTLAKEISSGKLIKYRVTVHTGDVRYAGTDANVYIIIQGKNGQTKKLFMNDDRNNFEKGMTEDFEL</sequence>
<feature type="domain" description="PLAT" evidence="2">
    <location>
        <begin position="171"/>
        <end position="224"/>
    </location>
</feature>
<gene>
    <name evidence="3" type="primary">ORF65591</name>
</gene>
<proteinExistence type="predicted"/>
<dbReference type="AlphaFoldDB" id="A0A0B6ZK40"/>
<evidence type="ECO:0000313" key="3">
    <source>
        <dbReference type="EMBL" id="CEK68231.1"/>
    </source>
</evidence>
<evidence type="ECO:0000256" key="1">
    <source>
        <dbReference type="PROSITE-ProRule" id="PRU00152"/>
    </source>
</evidence>
<dbReference type="PANTHER" id="PTHR45901">
    <property type="entry name" value="PROTEIN CBG12474"/>
    <property type="match status" value="1"/>
</dbReference>
<protein>
    <recommendedName>
        <fullName evidence="2">PLAT domain-containing protein</fullName>
    </recommendedName>
</protein>
<name>A0A0B6ZK40_9EUPU</name>
<evidence type="ECO:0000259" key="2">
    <source>
        <dbReference type="PROSITE" id="PS50095"/>
    </source>
</evidence>
<dbReference type="EMBL" id="HACG01021366">
    <property type="protein sequence ID" value="CEK68231.1"/>
    <property type="molecule type" value="Transcribed_RNA"/>
</dbReference>
<organism evidence="3">
    <name type="scientific">Arion vulgaris</name>
    <dbReference type="NCBI Taxonomy" id="1028688"/>
    <lineage>
        <taxon>Eukaryota</taxon>
        <taxon>Metazoa</taxon>
        <taxon>Spiralia</taxon>
        <taxon>Lophotrochozoa</taxon>
        <taxon>Mollusca</taxon>
        <taxon>Gastropoda</taxon>
        <taxon>Heterobranchia</taxon>
        <taxon>Euthyneura</taxon>
        <taxon>Panpulmonata</taxon>
        <taxon>Eupulmonata</taxon>
        <taxon>Stylommatophora</taxon>
        <taxon>Helicina</taxon>
        <taxon>Arionoidea</taxon>
        <taxon>Arionidae</taxon>
        <taxon>Arion</taxon>
    </lineage>
</organism>
<feature type="non-terminal residue" evidence="3">
    <location>
        <position position="1"/>
    </location>
</feature>
<dbReference type="InterPro" id="IPR052970">
    <property type="entry name" value="Inner_ear_hair_cell_LOXHD"/>
</dbReference>
<dbReference type="Pfam" id="PF01477">
    <property type="entry name" value="PLAT"/>
    <property type="match status" value="2"/>
</dbReference>
<dbReference type="PROSITE" id="PS50095">
    <property type="entry name" value="PLAT"/>
    <property type="match status" value="2"/>
</dbReference>
<feature type="non-terminal residue" evidence="3">
    <location>
        <position position="224"/>
    </location>
</feature>
<accession>A0A0B6ZK40</accession>
<feature type="domain" description="PLAT" evidence="2">
    <location>
        <begin position="38"/>
        <end position="156"/>
    </location>
</feature>
<dbReference type="SMART" id="SM00308">
    <property type="entry name" value="LH2"/>
    <property type="match status" value="1"/>
</dbReference>
<reference evidence="3" key="1">
    <citation type="submission" date="2014-12" db="EMBL/GenBank/DDBJ databases">
        <title>Insight into the proteome of Arion vulgaris.</title>
        <authorList>
            <person name="Aradska J."/>
            <person name="Bulat T."/>
            <person name="Smidak R."/>
            <person name="Sarate P."/>
            <person name="Gangsoo J."/>
            <person name="Sialana F."/>
            <person name="Bilban M."/>
            <person name="Lubec G."/>
        </authorList>
    </citation>
    <scope>NUCLEOTIDE SEQUENCE</scope>
    <source>
        <tissue evidence="3">Skin</tissue>
    </source>
</reference>